<keyword evidence="10" id="KW-1185">Reference proteome</keyword>
<feature type="transmembrane region" description="Helical" evidence="7">
    <location>
        <begin position="74"/>
        <end position="94"/>
    </location>
</feature>
<keyword evidence="2" id="KW-0813">Transport</keyword>
<name>A0A3N1KUI7_9PROT</name>
<keyword evidence="4 7" id="KW-0812">Transmembrane</keyword>
<evidence type="ECO:0000256" key="4">
    <source>
        <dbReference type="ARBA" id="ARBA00022692"/>
    </source>
</evidence>
<feature type="transmembrane region" description="Helical" evidence="7">
    <location>
        <begin position="12"/>
        <end position="35"/>
    </location>
</feature>
<dbReference type="PANTHER" id="PTHR23513">
    <property type="entry name" value="INTEGRAL MEMBRANE EFFLUX PROTEIN-RELATED"/>
    <property type="match status" value="1"/>
</dbReference>
<feature type="transmembrane region" description="Helical" evidence="7">
    <location>
        <begin position="250"/>
        <end position="271"/>
    </location>
</feature>
<dbReference type="EMBL" id="RJKX01000017">
    <property type="protein sequence ID" value="ROP83142.1"/>
    <property type="molecule type" value="Genomic_DNA"/>
</dbReference>
<dbReference type="GO" id="GO:0005886">
    <property type="term" value="C:plasma membrane"/>
    <property type="evidence" value="ECO:0007669"/>
    <property type="project" value="UniProtKB-SubCell"/>
</dbReference>
<sequence length="402" mass="41812">MSLLREAAFRRVWLVGTLVGTVRWIEFLVTGVYVLELTGSPVQVALMTMLRMVPMPLLSAFAGAIAERISRRRLLLALLSVGLLVSLAQAGLAWSGRLELWHVAIGVVVNGAIWAIDMPVRRTMLGELAGPGRTAGAMGLDAATNNATRMLGPGVGGLLLETTGIHGAFLLGSVLYAGGLWMLLGLRAAEAPPLVGALRLFQRIGEGLRVIRGDPALVGTLTITVVFNVFAWPATAMVPVIGEQHLRLTAFPIGLLMSADGLGALLGAILVAHGARPTMFRGLYMLGVAMFAAASIVFALSPWPLLSGLAQVTAGFGSACFATMQATIVFLSAPPAVRARVMGVLSVCIGTAVLGFVHLSLLAHWLGGVAAALVTSSAALVALALVAVFQPAVRPGAPFVPR</sequence>
<feature type="transmembrane region" description="Helical" evidence="7">
    <location>
        <begin position="216"/>
        <end position="238"/>
    </location>
</feature>
<proteinExistence type="predicted"/>
<feature type="transmembrane region" description="Helical" evidence="7">
    <location>
        <begin position="41"/>
        <end position="62"/>
    </location>
</feature>
<keyword evidence="6 7" id="KW-0472">Membrane</keyword>
<evidence type="ECO:0000256" key="1">
    <source>
        <dbReference type="ARBA" id="ARBA00004651"/>
    </source>
</evidence>
<feature type="transmembrane region" description="Helical" evidence="7">
    <location>
        <begin position="283"/>
        <end position="303"/>
    </location>
</feature>
<evidence type="ECO:0000256" key="6">
    <source>
        <dbReference type="ARBA" id="ARBA00023136"/>
    </source>
</evidence>
<protein>
    <submittedName>
        <fullName evidence="9">Putative MFS family arabinose efflux permease</fullName>
    </submittedName>
</protein>
<dbReference type="Proteomes" id="UP000278222">
    <property type="component" value="Unassembled WGS sequence"/>
</dbReference>
<evidence type="ECO:0000256" key="7">
    <source>
        <dbReference type="SAM" id="Phobius"/>
    </source>
</evidence>
<dbReference type="AlphaFoldDB" id="A0A3N1KUI7"/>
<evidence type="ECO:0000256" key="3">
    <source>
        <dbReference type="ARBA" id="ARBA00022475"/>
    </source>
</evidence>
<dbReference type="PANTHER" id="PTHR23513:SF11">
    <property type="entry name" value="STAPHYLOFERRIN A TRANSPORTER"/>
    <property type="match status" value="1"/>
</dbReference>
<feature type="transmembrane region" description="Helical" evidence="7">
    <location>
        <begin position="343"/>
        <end position="363"/>
    </location>
</feature>
<evidence type="ECO:0000313" key="9">
    <source>
        <dbReference type="EMBL" id="ROP83142.1"/>
    </source>
</evidence>
<gene>
    <name evidence="9" type="ORF">EDC65_4673</name>
</gene>
<keyword evidence="3" id="KW-1003">Cell membrane</keyword>
<evidence type="ECO:0000256" key="5">
    <source>
        <dbReference type="ARBA" id="ARBA00022989"/>
    </source>
</evidence>
<dbReference type="SUPFAM" id="SSF103473">
    <property type="entry name" value="MFS general substrate transporter"/>
    <property type="match status" value="1"/>
</dbReference>
<dbReference type="InterPro" id="IPR036259">
    <property type="entry name" value="MFS_trans_sf"/>
</dbReference>
<dbReference type="Pfam" id="PF05977">
    <property type="entry name" value="MFS_3"/>
    <property type="match status" value="1"/>
</dbReference>
<evidence type="ECO:0000256" key="2">
    <source>
        <dbReference type="ARBA" id="ARBA00022448"/>
    </source>
</evidence>
<dbReference type="Gene3D" id="1.20.1250.20">
    <property type="entry name" value="MFS general substrate transporter like domains"/>
    <property type="match status" value="1"/>
</dbReference>
<feature type="transmembrane region" description="Helical" evidence="7">
    <location>
        <begin position="309"/>
        <end position="331"/>
    </location>
</feature>
<evidence type="ECO:0000259" key="8">
    <source>
        <dbReference type="PROSITE" id="PS50850"/>
    </source>
</evidence>
<evidence type="ECO:0000313" key="10">
    <source>
        <dbReference type="Proteomes" id="UP000278222"/>
    </source>
</evidence>
<organism evidence="9 10">
    <name type="scientific">Stella humosa</name>
    <dbReference type="NCBI Taxonomy" id="94"/>
    <lineage>
        <taxon>Bacteria</taxon>
        <taxon>Pseudomonadati</taxon>
        <taxon>Pseudomonadota</taxon>
        <taxon>Alphaproteobacteria</taxon>
        <taxon>Rhodospirillales</taxon>
        <taxon>Stellaceae</taxon>
        <taxon>Stella</taxon>
    </lineage>
</organism>
<feature type="transmembrane region" description="Helical" evidence="7">
    <location>
        <begin position="369"/>
        <end position="389"/>
    </location>
</feature>
<dbReference type="InterPro" id="IPR020846">
    <property type="entry name" value="MFS_dom"/>
</dbReference>
<comment type="subcellular location">
    <subcellularLocation>
        <location evidence="1">Cell membrane</location>
        <topology evidence="1">Multi-pass membrane protein</topology>
    </subcellularLocation>
</comment>
<comment type="caution">
    <text evidence="9">The sequence shown here is derived from an EMBL/GenBank/DDBJ whole genome shotgun (WGS) entry which is preliminary data.</text>
</comment>
<keyword evidence="5 7" id="KW-1133">Transmembrane helix</keyword>
<dbReference type="InterPro" id="IPR010290">
    <property type="entry name" value="TM_effector"/>
</dbReference>
<dbReference type="PROSITE" id="PS50850">
    <property type="entry name" value="MFS"/>
    <property type="match status" value="1"/>
</dbReference>
<reference evidence="9 10" key="1">
    <citation type="submission" date="2018-11" db="EMBL/GenBank/DDBJ databases">
        <title>Genomic Encyclopedia of Type Strains, Phase IV (KMG-IV): sequencing the most valuable type-strain genomes for metagenomic binning, comparative biology and taxonomic classification.</title>
        <authorList>
            <person name="Goeker M."/>
        </authorList>
    </citation>
    <scope>NUCLEOTIDE SEQUENCE [LARGE SCALE GENOMIC DNA]</scope>
    <source>
        <strain evidence="9 10">DSM 5900</strain>
    </source>
</reference>
<accession>A0A3N1KUI7</accession>
<dbReference type="CDD" id="cd06173">
    <property type="entry name" value="MFS_MefA_like"/>
    <property type="match status" value="1"/>
</dbReference>
<dbReference type="GO" id="GO:0022857">
    <property type="term" value="F:transmembrane transporter activity"/>
    <property type="evidence" value="ECO:0007669"/>
    <property type="project" value="InterPro"/>
</dbReference>
<feature type="domain" description="Major facilitator superfamily (MFS) profile" evidence="8">
    <location>
        <begin position="1"/>
        <end position="394"/>
    </location>
</feature>